<keyword evidence="1" id="KW-0812">Transmembrane</keyword>
<dbReference type="Proteomes" id="UP000013963">
    <property type="component" value="Chromosome"/>
</dbReference>
<keyword evidence="1" id="KW-0472">Membrane</keyword>
<dbReference type="AlphaFoldDB" id="R4UJ41"/>
<sequence>MNFKKINNLSITFLIAIFSLIFICTLKLNLTFIESLIKVLILLFVIIIFLSQINKKNYRKIIILLSILTIIAVISMTWFIYTYIYFYFLYNVFSLIIYLLQASNLFFFGIFIALCIAFSIVSYYYLKNDILLQYLFNNLISKYSEDNFEDFFIQLIEYHQTLITAQHHLYEPRVLEFNFDQKELLIITKVARVCPW</sequence>
<dbReference type="PATRIC" id="fig|1276229.3.peg.540"/>
<feature type="transmembrane region" description="Helical" evidence="1">
    <location>
        <begin position="36"/>
        <end position="54"/>
    </location>
</feature>
<accession>R4UJ41</accession>
<feature type="transmembrane region" description="Helical" evidence="1">
    <location>
        <begin position="106"/>
        <end position="126"/>
    </location>
</feature>
<name>R4UJ41_9MOLU</name>
<feature type="transmembrane region" description="Helical" evidence="1">
    <location>
        <begin position="12"/>
        <end position="30"/>
    </location>
</feature>
<proteinExistence type="predicted"/>
<organism evidence="2 3">
    <name type="scientific">Spiroplasma syrphidicola EA-1</name>
    <dbReference type="NCBI Taxonomy" id="1276229"/>
    <lineage>
        <taxon>Bacteria</taxon>
        <taxon>Bacillati</taxon>
        <taxon>Mycoplasmatota</taxon>
        <taxon>Mollicutes</taxon>
        <taxon>Entomoplasmatales</taxon>
        <taxon>Spiroplasmataceae</taxon>
        <taxon>Spiroplasma</taxon>
    </lineage>
</organism>
<evidence type="ECO:0000256" key="1">
    <source>
        <dbReference type="SAM" id="Phobius"/>
    </source>
</evidence>
<dbReference type="KEGG" id="ssyr:SSYRP_v1c05450"/>
<gene>
    <name evidence="2" type="ORF">SSYRP_v1c05450</name>
</gene>
<keyword evidence="3" id="KW-1185">Reference proteome</keyword>
<dbReference type="EMBL" id="CP005078">
    <property type="protein sequence ID" value="AGM26135.1"/>
    <property type="molecule type" value="Genomic_DNA"/>
</dbReference>
<dbReference type="STRING" id="1276229.SSYRP_v1c05450"/>
<evidence type="ECO:0000313" key="2">
    <source>
        <dbReference type="EMBL" id="AGM26135.1"/>
    </source>
</evidence>
<reference evidence="2 3" key="1">
    <citation type="journal article" date="2013" name="Genome Biol. Evol.">
        <title>Complete genomes of two dipteran-associated spiroplasmas provided insights into the origin, dynamics, and impacts of viral invasion in spiroplasma.</title>
        <authorList>
            <person name="Ku C."/>
            <person name="Lo W.S."/>
            <person name="Chen L.L."/>
            <person name="Kuo C.H."/>
        </authorList>
    </citation>
    <scope>NUCLEOTIDE SEQUENCE [LARGE SCALE GENOMIC DNA]</scope>
    <source>
        <strain evidence="2">EA-1</strain>
    </source>
</reference>
<evidence type="ECO:0008006" key="4">
    <source>
        <dbReference type="Google" id="ProtNLM"/>
    </source>
</evidence>
<dbReference type="HOGENOM" id="CLU_1389464_0_0_14"/>
<dbReference type="RefSeq" id="WP_016340781.1">
    <property type="nucleotide sequence ID" value="NC_021284.1"/>
</dbReference>
<feature type="transmembrane region" description="Helical" evidence="1">
    <location>
        <begin position="61"/>
        <end position="86"/>
    </location>
</feature>
<evidence type="ECO:0000313" key="3">
    <source>
        <dbReference type="Proteomes" id="UP000013963"/>
    </source>
</evidence>
<keyword evidence="1" id="KW-1133">Transmembrane helix</keyword>
<protein>
    <recommendedName>
        <fullName evidence="4">Transmembrane protein</fullName>
    </recommendedName>
</protein>